<evidence type="ECO:0000313" key="2">
    <source>
        <dbReference type="EMBL" id="KAJ1171664.1"/>
    </source>
</evidence>
<comment type="caution">
    <text evidence="2">The sequence shown here is derived from an EMBL/GenBank/DDBJ whole genome shotgun (WGS) entry which is preliminary data.</text>
</comment>
<dbReference type="Proteomes" id="UP001066276">
    <property type="component" value="Chromosome 4_1"/>
</dbReference>
<feature type="non-terminal residue" evidence="2">
    <location>
        <position position="1"/>
    </location>
</feature>
<sequence>VVAEMAAPSEDGVHAPMPGRCGFYVAKKSRFCKMIVSAGKQLCGEHATHEME</sequence>
<proteinExistence type="predicted"/>
<protein>
    <recommendedName>
        <fullName evidence="1">Zinc finger CCCH-type TRM13 domain-containing protein</fullName>
    </recommendedName>
</protein>
<accession>A0AAV7T575</accession>
<evidence type="ECO:0000313" key="3">
    <source>
        <dbReference type="Proteomes" id="UP001066276"/>
    </source>
</evidence>
<keyword evidence="3" id="KW-1185">Reference proteome</keyword>
<organism evidence="2 3">
    <name type="scientific">Pleurodeles waltl</name>
    <name type="common">Iberian ribbed newt</name>
    <dbReference type="NCBI Taxonomy" id="8319"/>
    <lineage>
        <taxon>Eukaryota</taxon>
        <taxon>Metazoa</taxon>
        <taxon>Chordata</taxon>
        <taxon>Craniata</taxon>
        <taxon>Vertebrata</taxon>
        <taxon>Euteleostomi</taxon>
        <taxon>Amphibia</taxon>
        <taxon>Batrachia</taxon>
        <taxon>Caudata</taxon>
        <taxon>Salamandroidea</taxon>
        <taxon>Salamandridae</taxon>
        <taxon>Pleurodelinae</taxon>
        <taxon>Pleurodeles</taxon>
    </lineage>
</organism>
<dbReference type="GO" id="GO:0008168">
    <property type="term" value="F:methyltransferase activity"/>
    <property type="evidence" value="ECO:0007669"/>
    <property type="project" value="InterPro"/>
</dbReference>
<dbReference type="AlphaFoldDB" id="A0AAV7T575"/>
<gene>
    <name evidence="2" type="ORF">NDU88_003523</name>
</gene>
<dbReference type="EMBL" id="JANPWB010000007">
    <property type="protein sequence ID" value="KAJ1171664.1"/>
    <property type="molecule type" value="Genomic_DNA"/>
</dbReference>
<dbReference type="Pfam" id="PF11722">
    <property type="entry name" value="zf-TRM13_CCCH"/>
    <property type="match status" value="1"/>
</dbReference>
<dbReference type="InterPro" id="IPR021721">
    <property type="entry name" value="Znf_CCCH-type_TRM13"/>
</dbReference>
<reference evidence="2" key="1">
    <citation type="journal article" date="2022" name="bioRxiv">
        <title>Sequencing and chromosome-scale assembly of the giantPleurodeles waltlgenome.</title>
        <authorList>
            <person name="Brown T."/>
            <person name="Elewa A."/>
            <person name="Iarovenko S."/>
            <person name="Subramanian E."/>
            <person name="Araus A.J."/>
            <person name="Petzold A."/>
            <person name="Susuki M."/>
            <person name="Suzuki K.-i.T."/>
            <person name="Hayashi T."/>
            <person name="Toyoda A."/>
            <person name="Oliveira C."/>
            <person name="Osipova E."/>
            <person name="Leigh N.D."/>
            <person name="Simon A."/>
            <person name="Yun M.H."/>
        </authorList>
    </citation>
    <scope>NUCLEOTIDE SEQUENCE</scope>
    <source>
        <strain evidence="2">20211129_DDA</strain>
        <tissue evidence="2">Liver</tissue>
    </source>
</reference>
<evidence type="ECO:0000259" key="1">
    <source>
        <dbReference type="Pfam" id="PF11722"/>
    </source>
</evidence>
<feature type="non-terminal residue" evidence="2">
    <location>
        <position position="52"/>
    </location>
</feature>
<feature type="domain" description="Zinc finger CCCH-type TRM13" evidence="1">
    <location>
        <begin position="19"/>
        <end position="47"/>
    </location>
</feature>
<name>A0AAV7T575_PLEWA</name>